<evidence type="ECO:0000313" key="1">
    <source>
        <dbReference type="EMBL" id="PNT64443.1"/>
    </source>
</evidence>
<reference evidence="1" key="2">
    <citation type="submission" date="2017-06" db="EMBL/GenBank/DDBJ databases">
        <title>WGS assembly of Brachypodium distachyon.</title>
        <authorList>
            <consortium name="The International Brachypodium Initiative"/>
            <person name="Lucas S."/>
            <person name="Harmon-Smith M."/>
            <person name="Lail K."/>
            <person name="Tice H."/>
            <person name="Grimwood J."/>
            <person name="Bruce D."/>
            <person name="Barry K."/>
            <person name="Shu S."/>
            <person name="Lindquist E."/>
            <person name="Wang M."/>
            <person name="Pitluck S."/>
            <person name="Vogel J.P."/>
            <person name="Garvin D.F."/>
            <person name="Mockler T.C."/>
            <person name="Schmutz J."/>
            <person name="Rokhsar D."/>
            <person name="Bevan M.W."/>
        </authorList>
    </citation>
    <scope>NUCLEOTIDE SEQUENCE</scope>
    <source>
        <strain evidence="1">Bd21</strain>
    </source>
</reference>
<keyword evidence="3" id="KW-1185">Reference proteome</keyword>
<accession>A0A2K2CR12</accession>
<evidence type="ECO:0000313" key="3">
    <source>
        <dbReference type="Proteomes" id="UP000008810"/>
    </source>
</evidence>
<dbReference type="EnsemblPlants" id="PNT64443">
    <property type="protein sequence ID" value="PNT64443"/>
    <property type="gene ID" value="BRADI_4g28718v3"/>
</dbReference>
<dbReference type="AlphaFoldDB" id="A0A2K2CR12"/>
<dbReference type="InParanoid" id="A0A2K2CR12"/>
<feature type="non-terminal residue" evidence="1">
    <location>
        <position position="1"/>
    </location>
</feature>
<organism evidence="1">
    <name type="scientific">Brachypodium distachyon</name>
    <name type="common">Purple false brome</name>
    <name type="synonym">Trachynia distachya</name>
    <dbReference type="NCBI Taxonomy" id="15368"/>
    <lineage>
        <taxon>Eukaryota</taxon>
        <taxon>Viridiplantae</taxon>
        <taxon>Streptophyta</taxon>
        <taxon>Embryophyta</taxon>
        <taxon>Tracheophyta</taxon>
        <taxon>Spermatophyta</taxon>
        <taxon>Magnoliopsida</taxon>
        <taxon>Liliopsida</taxon>
        <taxon>Poales</taxon>
        <taxon>Poaceae</taxon>
        <taxon>BOP clade</taxon>
        <taxon>Pooideae</taxon>
        <taxon>Stipodae</taxon>
        <taxon>Brachypodieae</taxon>
        <taxon>Brachypodium</taxon>
    </lineage>
</organism>
<dbReference type="EMBL" id="CM000883">
    <property type="protein sequence ID" value="PNT64443.1"/>
    <property type="molecule type" value="Genomic_DNA"/>
</dbReference>
<sequence length="140" mass="15339">RLRRVQFFFRFGVGSVCVRVCSGTLRLALLPAIVLAQHLLSGSSTAAVPWPCRSSSTTSVLEALAPGRPRRARRYFCLQLDGRLVSHDDRWKERRVAVGRRRASALIPAAVLRGISTAMPHQGIRAVTTSDIQVTASDSD</sequence>
<proteinExistence type="predicted"/>
<dbReference type="Proteomes" id="UP000008810">
    <property type="component" value="Chromosome 4"/>
</dbReference>
<reference evidence="2" key="3">
    <citation type="submission" date="2018-08" db="UniProtKB">
        <authorList>
            <consortium name="EnsemblPlants"/>
        </authorList>
    </citation>
    <scope>IDENTIFICATION</scope>
    <source>
        <strain evidence="2">cv. Bd21</strain>
    </source>
</reference>
<name>A0A2K2CR12_BRADI</name>
<evidence type="ECO:0000313" key="2">
    <source>
        <dbReference type="EnsemblPlants" id="PNT64443"/>
    </source>
</evidence>
<dbReference type="Gramene" id="PNT64443">
    <property type="protein sequence ID" value="PNT64443"/>
    <property type="gene ID" value="BRADI_4g28718v3"/>
</dbReference>
<reference evidence="1 2" key="1">
    <citation type="journal article" date="2010" name="Nature">
        <title>Genome sequencing and analysis of the model grass Brachypodium distachyon.</title>
        <authorList>
            <consortium name="International Brachypodium Initiative"/>
        </authorList>
    </citation>
    <scope>NUCLEOTIDE SEQUENCE [LARGE SCALE GENOMIC DNA]</scope>
    <source>
        <strain evidence="1 2">Bd21</strain>
    </source>
</reference>
<protein>
    <submittedName>
        <fullName evidence="1 2">Uncharacterized protein</fullName>
    </submittedName>
</protein>
<gene>
    <name evidence="1" type="ORF">BRADI_4g28718v3</name>
</gene>